<dbReference type="EMBL" id="CP000552">
    <property type="protein sequence ID" value="ABM71641.1"/>
    <property type="molecule type" value="Genomic_DNA"/>
</dbReference>
<reference evidence="1 2" key="1">
    <citation type="journal article" date="2007" name="PLoS Genet.">
        <title>Patterns and implications of gene gain and loss in the evolution of Prochlorococcus.</title>
        <authorList>
            <person name="Kettler G.C."/>
            <person name="Martiny A.C."/>
            <person name="Huang K."/>
            <person name="Zucker J."/>
            <person name="Coleman M.L."/>
            <person name="Rodrigue S."/>
            <person name="Chen F."/>
            <person name="Lapidus A."/>
            <person name="Ferriera S."/>
            <person name="Johnson J."/>
            <person name="Steglich C."/>
            <person name="Church G.M."/>
            <person name="Richardson P."/>
            <person name="Chisholm S.W."/>
        </authorList>
    </citation>
    <scope>NUCLEOTIDE SEQUENCE [LARGE SCALE GENOMIC DNA]</scope>
    <source>
        <strain evidence="1 2">MIT 9515</strain>
    </source>
</reference>
<accession>A2BV30</accession>
<dbReference type="KEGG" id="pmc:P9515_04321"/>
<proteinExistence type="predicted"/>
<evidence type="ECO:0000313" key="2">
    <source>
        <dbReference type="Proteomes" id="UP000001589"/>
    </source>
</evidence>
<dbReference type="AlphaFoldDB" id="A2BV30"/>
<dbReference type="OrthoDB" id="1450872at2"/>
<organism evidence="1 2">
    <name type="scientific">Prochlorococcus marinus (strain MIT 9515)</name>
    <dbReference type="NCBI Taxonomy" id="167542"/>
    <lineage>
        <taxon>Bacteria</taxon>
        <taxon>Bacillati</taxon>
        <taxon>Cyanobacteriota</taxon>
        <taxon>Cyanophyceae</taxon>
        <taxon>Synechococcales</taxon>
        <taxon>Prochlorococcaceae</taxon>
        <taxon>Prochlorococcus</taxon>
    </lineage>
</organism>
<dbReference type="STRING" id="167542.P9515_04321"/>
<protein>
    <submittedName>
        <fullName evidence="1">Uncharacterized protein</fullName>
    </submittedName>
</protein>
<sequence length="134" mass="14783">MGKETSQLTEKEALSIYARMMHTLDSSEFESFLSEDFSYSSQKVLTDMNSKDEFIEYIRPKLEIIKKTKSAVYAELGVCPAYGHTDCLILAQGDKSNLLGVAYASVDKGKICSLALCIVPTHNSAERSGIYPGL</sequence>
<dbReference type="HOGENOM" id="CLU_1894363_0_0_3"/>
<name>A2BV30_PROM5</name>
<evidence type="ECO:0000313" key="1">
    <source>
        <dbReference type="EMBL" id="ABM71641.1"/>
    </source>
</evidence>
<dbReference type="eggNOG" id="ENOG503179B">
    <property type="taxonomic scope" value="Bacteria"/>
</dbReference>
<gene>
    <name evidence="1" type="ordered locus">P9515_04321</name>
</gene>
<dbReference type="Proteomes" id="UP000001589">
    <property type="component" value="Chromosome"/>
</dbReference>